<dbReference type="InterPro" id="IPR023196">
    <property type="entry name" value="Phosducin_N_dom_sf"/>
</dbReference>
<dbReference type="InterPro" id="IPR051499">
    <property type="entry name" value="Phosducin-like_reg"/>
</dbReference>
<evidence type="ECO:0000256" key="2">
    <source>
        <dbReference type="ARBA" id="ARBA00022553"/>
    </source>
</evidence>
<comment type="similarity">
    <text evidence="1">Belongs to the phosducin family.</text>
</comment>
<dbReference type="PANTHER" id="PTHR46052">
    <property type="entry name" value="PHOSDUCIN-LIKE PROTEIN"/>
    <property type="match status" value="1"/>
</dbReference>
<gene>
    <name evidence="5" type="primary">CG7650</name>
    <name evidence="5" type="ORF">g.44016</name>
</gene>
<dbReference type="InterPro" id="IPR001200">
    <property type="entry name" value="Phosducin"/>
</dbReference>
<evidence type="ECO:0000256" key="1">
    <source>
        <dbReference type="ARBA" id="ARBA00009686"/>
    </source>
</evidence>
<dbReference type="CDD" id="cd02987">
    <property type="entry name" value="Phd_like_Phd"/>
    <property type="match status" value="1"/>
</dbReference>
<feature type="compositionally biased region" description="Acidic residues" evidence="3">
    <location>
        <begin position="19"/>
        <end position="28"/>
    </location>
</feature>
<reference evidence="5" key="1">
    <citation type="journal article" date="2016" name="Gigascience">
        <title>De novo construction of an expanded transcriptome assembly for the western tarnished plant bug, Lygus hesperus.</title>
        <authorList>
            <person name="Tassone E.E."/>
            <person name="Geib S.M."/>
            <person name="Hall B."/>
            <person name="Fabrick J.A."/>
            <person name="Brent C.S."/>
            <person name="Hull J.J."/>
        </authorList>
    </citation>
    <scope>NUCLEOTIDE SEQUENCE</scope>
</reference>
<accession>A0A146LFI8</accession>
<dbReference type="Pfam" id="PF02114">
    <property type="entry name" value="Phosducin"/>
    <property type="match status" value="1"/>
</dbReference>
<organism evidence="5">
    <name type="scientific">Lygus hesperus</name>
    <name type="common">Western plant bug</name>
    <dbReference type="NCBI Taxonomy" id="30085"/>
    <lineage>
        <taxon>Eukaryota</taxon>
        <taxon>Metazoa</taxon>
        <taxon>Ecdysozoa</taxon>
        <taxon>Arthropoda</taxon>
        <taxon>Hexapoda</taxon>
        <taxon>Insecta</taxon>
        <taxon>Pterygota</taxon>
        <taxon>Neoptera</taxon>
        <taxon>Paraneoptera</taxon>
        <taxon>Hemiptera</taxon>
        <taxon>Heteroptera</taxon>
        <taxon>Panheteroptera</taxon>
        <taxon>Cimicomorpha</taxon>
        <taxon>Miridae</taxon>
        <taxon>Mirini</taxon>
        <taxon>Lygus</taxon>
    </lineage>
</organism>
<dbReference type="InterPro" id="IPR036249">
    <property type="entry name" value="Thioredoxin-like_sf"/>
</dbReference>
<dbReference type="AlphaFoldDB" id="A0A146LFI8"/>
<dbReference type="PANTHER" id="PTHR46052:SF1">
    <property type="entry name" value="PHOSDUCIN-LIKE PROTEIN"/>
    <property type="match status" value="1"/>
</dbReference>
<feature type="domain" description="Phosducin" evidence="4">
    <location>
        <begin position="45"/>
        <end position="290"/>
    </location>
</feature>
<protein>
    <submittedName>
        <fullName evidence="5">Phosducin-like protein</fullName>
    </submittedName>
</protein>
<feature type="region of interest" description="Disordered" evidence="3">
    <location>
        <begin position="1"/>
        <end position="67"/>
    </location>
</feature>
<feature type="compositionally biased region" description="Basic and acidic residues" evidence="3">
    <location>
        <begin position="1"/>
        <end position="14"/>
    </location>
</feature>
<keyword evidence="2" id="KW-0597">Phosphoprotein</keyword>
<dbReference type="SUPFAM" id="SSF52833">
    <property type="entry name" value="Thioredoxin-like"/>
    <property type="match status" value="2"/>
</dbReference>
<proteinExistence type="inferred from homology"/>
<sequence length="315" mass="35773">MATLEDKILGEKKHYYCSSDEEDGDDYVSDNGSEKGGNGGGLEATAATPMNAGKWEGSSKNTGPKGVIKDWQRFKQLEIEKRQEQEMERLELSKKLCLTMTNTEAQPAKPQPQEEDPDLEALMNDEQFLEEFRKQRMEDPDLEALMNDEQFLEEFRKQRMEEMMLASRLPKYGHVFHLNTGEEFLKAIDDEDKSTTVIVHIYEENVKPCKMMNQSLAQLAKQYPNVKFCRMVGSSAGMSHSFKIDGIPALIVYKEGNVIGNFVRITDELGEEFYDGDVENFLIENGIIFDRFCVPDIVQAGTGEDDDAGSDWSLE</sequence>
<dbReference type="Gene3D" id="3.40.30.10">
    <property type="entry name" value="Glutaredoxin"/>
    <property type="match status" value="1"/>
</dbReference>
<dbReference type="InterPro" id="IPR024253">
    <property type="entry name" value="Phosducin_thioredoxin-like_dom"/>
</dbReference>
<dbReference type="EMBL" id="GDHC01011665">
    <property type="protein sequence ID" value="JAQ06964.1"/>
    <property type="molecule type" value="Transcribed_RNA"/>
</dbReference>
<dbReference type="Gene3D" id="1.10.168.10">
    <property type="entry name" value="Phosducin, domain 2"/>
    <property type="match status" value="1"/>
</dbReference>
<dbReference type="GO" id="GO:0008277">
    <property type="term" value="P:regulation of G protein-coupled receptor signaling pathway"/>
    <property type="evidence" value="ECO:0007669"/>
    <property type="project" value="InterPro"/>
</dbReference>
<evidence type="ECO:0000259" key="4">
    <source>
        <dbReference type="Pfam" id="PF02114"/>
    </source>
</evidence>
<evidence type="ECO:0000256" key="3">
    <source>
        <dbReference type="SAM" id="MobiDB-lite"/>
    </source>
</evidence>
<evidence type="ECO:0000313" key="5">
    <source>
        <dbReference type="EMBL" id="JAQ06964.1"/>
    </source>
</evidence>
<name>A0A146LFI8_LYGHE</name>